<keyword evidence="1" id="KW-0732">Signal</keyword>
<feature type="signal peptide" evidence="1">
    <location>
        <begin position="1"/>
        <end position="18"/>
    </location>
</feature>
<dbReference type="EMBL" id="CP072133">
    <property type="protein sequence ID" value="QTH71221.1"/>
    <property type="molecule type" value="Genomic_DNA"/>
</dbReference>
<dbReference type="GO" id="GO:0008237">
    <property type="term" value="F:metallopeptidase activity"/>
    <property type="evidence" value="ECO:0007669"/>
    <property type="project" value="InterPro"/>
</dbReference>
<dbReference type="SUPFAM" id="SSF55486">
    <property type="entry name" value="Metalloproteases ('zincins'), catalytic domain"/>
    <property type="match status" value="1"/>
</dbReference>
<evidence type="ECO:0000259" key="2">
    <source>
        <dbReference type="Pfam" id="PF01433"/>
    </source>
</evidence>
<dbReference type="InterPro" id="IPR042097">
    <property type="entry name" value="Aminopeptidase_N-like_N_sf"/>
</dbReference>
<accession>A0A975DG43</accession>
<dbReference type="KEGG" id="pxi:J5O05_15720"/>
<evidence type="ECO:0000313" key="3">
    <source>
        <dbReference type="EMBL" id="QTH71221.1"/>
    </source>
</evidence>
<dbReference type="GO" id="GO:0008270">
    <property type="term" value="F:zinc ion binding"/>
    <property type="evidence" value="ECO:0007669"/>
    <property type="project" value="InterPro"/>
</dbReference>
<gene>
    <name evidence="3" type="ORF">J5O05_15720</name>
</gene>
<feature type="domain" description="Peptidase M1 membrane alanine aminopeptidase" evidence="2">
    <location>
        <begin position="308"/>
        <end position="445"/>
    </location>
</feature>
<keyword evidence="4" id="KW-1185">Reference proteome</keyword>
<dbReference type="Proteomes" id="UP000664904">
    <property type="component" value="Chromosome"/>
</dbReference>
<sequence>MLKYILFILGCIANSAFATTSFVDKELQLFATKYELDYKVDIKKQTLSATGIITVKNNSANVADHIPMRLYRLLHVSAVKNNAGAPLAFSQHVLSNEDWPVLQTNYVEVQLKKGIEPNESYTFQVQFDGSLLGYSETGMNYVKDSISADFSILRMDAFAYPIITYPNDDVNHKAKFWLHTYDYDVRVTVPTGYVVANGGSLQPVLQNTEQTTYRYVNKLPAWRMDFAIARYEQYSKGRYSVFSWESPEDSNALLQEINNTFELYSNWFGPLQQELGYTFIEVPENYGAQADVTAVIQDAEGFRELGRVYHEISHQWNVKTLDTFSPRWNEGLATYLQAATTDLGKPGHLESKTQTFMNQLRDRFKDNPIYSKTAFIDYGKADLNSYAVGMVFFRIMSDLLGTDEFNAIIGKFYRTYHKQGATTQEFIDFINKNSKVDLTTFFNEWAYSGKYTERVLSTTSYRDLIDYYSTSLSKQMASIPKNVR</sequence>
<dbReference type="InterPro" id="IPR014782">
    <property type="entry name" value="Peptidase_M1_dom"/>
</dbReference>
<evidence type="ECO:0000256" key="1">
    <source>
        <dbReference type="SAM" id="SignalP"/>
    </source>
</evidence>
<dbReference type="InterPro" id="IPR027268">
    <property type="entry name" value="Peptidase_M4/M1_CTD_sf"/>
</dbReference>
<name>A0A975DG43_9GAMM</name>
<protein>
    <recommendedName>
        <fullName evidence="2">Peptidase M1 membrane alanine aminopeptidase domain-containing protein</fullName>
    </recommendedName>
</protein>
<reference evidence="3" key="1">
    <citation type="submission" date="2021-03" db="EMBL/GenBank/DDBJ databases">
        <title>Complete Genome of Pseudoalteromonas xiamenensis STKMTI.2, a new potential marine bacterium producing anti-Vibrio compounds.</title>
        <authorList>
            <person name="Handayani D.P."/>
            <person name="Isnansetyo A."/>
            <person name="Istiqomah I."/>
            <person name="Jumina J."/>
        </authorList>
    </citation>
    <scope>NUCLEOTIDE SEQUENCE</scope>
    <source>
        <strain evidence="3">STKMTI.2</strain>
    </source>
</reference>
<dbReference type="Pfam" id="PF01433">
    <property type="entry name" value="Peptidase_M1"/>
    <property type="match status" value="1"/>
</dbReference>
<dbReference type="RefSeq" id="WP_208842862.1">
    <property type="nucleotide sequence ID" value="NZ_CP072133.1"/>
</dbReference>
<organism evidence="3 4">
    <name type="scientific">Pseudoalteromonas xiamenensis</name>
    <dbReference type="NCBI Taxonomy" id="882626"/>
    <lineage>
        <taxon>Bacteria</taxon>
        <taxon>Pseudomonadati</taxon>
        <taxon>Pseudomonadota</taxon>
        <taxon>Gammaproteobacteria</taxon>
        <taxon>Alteromonadales</taxon>
        <taxon>Pseudoalteromonadaceae</taxon>
        <taxon>Pseudoalteromonas</taxon>
    </lineage>
</organism>
<evidence type="ECO:0000313" key="4">
    <source>
        <dbReference type="Proteomes" id="UP000664904"/>
    </source>
</evidence>
<dbReference type="Gene3D" id="2.60.40.1730">
    <property type="entry name" value="tricorn interacting facor f3 domain"/>
    <property type="match status" value="1"/>
</dbReference>
<dbReference type="AlphaFoldDB" id="A0A975DG43"/>
<feature type="chain" id="PRO_5036988463" description="Peptidase M1 membrane alanine aminopeptidase domain-containing protein" evidence="1">
    <location>
        <begin position="19"/>
        <end position="484"/>
    </location>
</feature>
<proteinExistence type="predicted"/>
<dbReference type="Gene3D" id="1.10.390.10">
    <property type="entry name" value="Neutral Protease Domain 2"/>
    <property type="match status" value="1"/>
</dbReference>